<dbReference type="Pfam" id="PF10135">
    <property type="entry name" value="Rod-binding"/>
    <property type="match status" value="1"/>
</dbReference>
<dbReference type="EMBL" id="JAQQXP010000001">
    <property type="protein sequence ID" value="MDC8830444.1"/>
    <property type="molecule type" value="Genomic_DNA"/>
</dbReference>
<feature type="domain" description="Mannosyl-glycoprotein endo-beta-N-acetylglucosamidase-like" evidence="12">
    <location>
        <begin position="157"/>
        <end position="313"/>
    </location>
</feature>
<gene>
    <name evidence="13" type="primary">flgJ</name>
    <name evidence="13" type="ORF">OIK42_06655</name>
</gene>
<keyword evidence="8 13" id="KW-0378">Hydrolase</keyword>
<keyword evidence="7" id="KW-1005">Bacterial flagellum biogenesis</keyword>
<evidence type="ECO:0000256" key="3">
    <source>
        <dbReference type="ARBA" id="ARBA00006880"/>
    </source>
</evidence>
<dbReference type="Gene3D" id="1.10.530.10">
    <property type="match status" value="1"/>
</dbReference>
<dbReference type="PANTHER" id="PTHR33308:SF9">
    <property type="entry name" value="PEPTIDOGLYCAN HYDROLASE FLGJ"/>
    <property type="match status" value="1"/>
</dbReference>
<dbReference type="NCBIfam" id="TIGR02541">
    <property type="entry name" value="flagell_FlgJ"/>
    <property type="match status" value="1"/>
</dbReference>
<evidence type="ECO:0000256" key="8">
    <source>
        <dbReference type="ARBA" id="ARBA00022801"/>
    </source>
</evidence>
<dbReference type="InterPro" id="IPR019301">
    <property type="entry name" value="Flagellar_prot_FlgJ_N"/>
</dbReference>
<dbReference type="InterPro" id="IPR013377">
    <property type="entry name" value="FlgJ"/>
</dbReference>
<keyword evidence="14" id="KW-1185">Reference proteome</keyword>
<dbReference type="SMART" id="SM00047">
    <property type="entry name" value="LYZ2"/>
    <property type="match status" value="1"/>
</dbReference>
<keyword evidence="9" id="KW-0326">Glycosidase</keyword>
<sequence>MDILNTKSQLESARNVHDLSSLNKLREAAFSKDDKALKEAAQQFEAIFVQMMLKSMRKAQDALADEDSPFNSEQVKFYRDMHDKQLATDLSSGGGVGLADIIVQQLGQHAIEDFVPASVARADGNLESINRQRQHAVQQAQQTAAALTDNETRQAFKAAAFANPEEFVKMLYPVADKAAAELGIAPDALIAQAAVETGWGQHVIHDNKGNSANNLFGIKANNYWQGDSATVSTLEFDGTVARAEKAAFRTYESLEQGFNDYVDFIQANARYRDAVEQADKPHAYFNALQNAGYATDPKYAEKVMAVFNSETFRSYLP</sequence>
<evidence type="ECO:0000313" key="13">
    <source>
        <dbReference type="EMBL" id="MDC8830444.1"/>
    </source>
</evidence>
<accession>A0ABT5L099</accession>
<keyword evidence="10" id="KW-0961">Cell wall biogenesis/degradation</keyword>
<dbReference type="RefSeq" id="WP_273639297.1">
    <property type="nucleotide sequence ID" value="NZ_JAQQXP010000001.1"/>
</dbReference>
<dbReference type="Gene3D" id="2.10.70.40">
    <property type="entry name" value="peptidoglycan hydrolase"/>
    <property type="match status" value="1"/>
</dbReference>
<dbReference type="InterPro" id="IPR002901">
    <property type="entry name" value="MGlyc_endo_b_GlcNAc-like_dom"/>
</dbReference>
<evidence type="ECO:0000256" key="9">
    <source>
        <dbReference type="ARBA" id="ARBA00023295"/>
    </source>
</evidence>
<name>A0ABT5L099_9ALTE</name>
<organism evidence="13 14">
    <name type="scientific">Alteromonas gilva</name>
    <dbReference type="NCBI Taxonomy" id="2987522"/>
    <lineage>
        <taxon>Bacteria</taxon>
        <taxon>Pseudomonadati</taxon>
        <taxon>Pseudomonadota</taxon>
        <taxon>Gammaproteobacteria</taxon>
        <taxon>Alteromonadales</taxon>
        <taxon>Alteromonadaceae</taxon>
        <taxon>Alteromonas/Salinimonas group</taxon>
        <taxon>Alteromonas</taxon>
    </lineage>
</organism>
<evidence type="ECO:0000256" key="5">
    <source>
        <dbReference type="ARBA" id="ARBA00013433"/>
    </source>
</evidence>
<evidence type="ECO:0000259" key="12">
    <source>
        <dbReference type="SMART" id="SM00047"/>
    </source>
</evidence>
<evidence type="ECO:0000256" key="11">
    <source>
        <dbReference type="ARBA" id="ARBA00030835"/>
    </source>
</evidence>
<comment type="caution">
    <text evidence="13">The sequence shown here is derived from an EMBL/GenBank/DDBJ whole genome shotgun (WGS) entry which is preliminary data.</text>
</comment>
<dbReference type="PANTHER" id="PTHR33308">
    <property type="entry name" value="PEPTIDOGLYCAN HYDROLASE FLGJ"/>
    <property type="match status" value="1"/>
</dbReference>
<evidence type="ECO:0000313" key="14">
    <source>
        <dbReference type="Proteomes" id="UP001218788"/>
    </source>
</evidence>
<comment type="function">
    <text evidence="1">Flagellum-specific muramidase which hydrolyzes the peptidoglycan layer to assemble the rod structure in the periplasmic space.</text>
</comment>
<evidence type="ECO:0000256" key="4">
    <source>
        <dbReference type="ARBA" id="ARBA00007974"/>
    </source>
</evidence>
<comment type="subcellular location">
    <subcellularLocation>
        <location evidence="2">Periplasm</location>
    </subcellularLocation>
</comment>
<evidence type="ECO:0000256" key="10">
    <source>
        <dbReference type="ARBA" id="ARBA00023316"/>
    </source>
</evidence>
<keyword evidence="13" id="KW-0966">Cell projection</keyword>
<evidence type="ECO:0000256" key="2">
    <source>
        <dbReference type="ARBA" id="ARBA00004418"/>
    </source>
</evidence>
<dbReference type="InterPro" id="IPR051056">
    <property type="entry name" value="Glycosyl_Hydrolase_73"/>
</dbReference>
<comment type="similarity">
    <text evidence="4">In the C-terminal section; belongs to the glycosyl hydrolase 73 family.</text>
</comment>
<dbReference type="Pfam" id="PF01832">
    <property type="entry name" value="Glucosaminidase"/>
    <property type="match status" value="1"/>
</dbReference>
<keyword evidence="6" id="KW-0574">Periplasm</keyword>
<keyword evidence="13" id="KW-0282">Flagellum</keyword>
<reference evidence="13 14" key="1">
    <citation type="submission" date="2022-10" db="EMBL/GenBank/DDBJ databases">
        <title>Alteromonas sp. chi3 Genome sequencing.</title>
        <authorList>
            <person name="Park S."/>
        </authorList>
    </citation>
    <scope>NUCLEOTIDE SEQUENCE [LARGE SCALE GENOMIC DNA]</scope>
    <source>
        <strain evidence="14">chi3</strain>
    </source>
</reference>
<proteinExistence type="inferred from homology"/>
<keyword evidence="13" id="KW-0969">Cilium</keyword>
<comment type="similarity">
    <text evidence="3">In the N-terminal section; belongs to the FlgJ family.</text>
</comment>
<evidence type="ECO:0000256" key="7">
    <source>
        <dbReference type="ARBA" id="ARBA00022795"/>
    </source>
</evidence>
<dbReference type="Proteomes" id="UP001218788">
    <property type="component" value="Unassembled WGS sequence"/>
</dbReference>
<protein>
    <recommendedName>
        <fullName evidence="5">Peptidoglycan hydrolase FlgJ</fullName>
    </recommendedName>
    <alternativeName>
        <fullName evidence="11">Muramidase FlgJ</fullName>
    </alternativeName>
</protein>
<evidence type="ECO:0000256" key="1">
    <source>
        <dbReference type="ARBA" id="ARBA00002954"/>
    </source>
</evidence>
<dbReference type="PRINTS" id="PR01002">
    <property type="entry name" value="FLGFLGJ"/>
</dbReference>
<dbReference type="GO" id="GO:0016787">
    <property type="term" value="F:hydrolase activity"/>
    <property type="evidence" value="ECO:0007669"/>
    <property type="project" value="UniProtKB-KW"/>
</dbReference>
<evidence type="ECO:0000256" key="6">
    <source>
        <dbReference type="ARBA" id="ARBA00022764"/>
    </source>
</evidence>